<dbReference type="SUPFAM" id="SSF55874">
    <property type="entry name" value="ATPase domain of HSP90 chaperone/DNA topoisomerase II/histidine kinase"/>
    <property type="match status" value="1"/>
</dbReference>
<dbReference type="PANTHER" id="PTHR34220">
    <property type="entry name" value="SENSOR HISTIDINE KINASE YPDA"/>
    <property type="match status" value="1"/>
</dbReference>
<dbReference type="SMART" id="SM00387">
    <property type="entry name" value="HATPase_c"/>
    <property type="match status" value="1"/>
</dbReference>
<protein>
    <recommendedName>
        <fullName evidence="2">histidine kinase</fullName>
        <ecNumber evidence="2">2.7.13.3</ecNumber>
    </recommendedName>
</protein>
<dbReference type="PROSITE" id="PS50109">
    <property type="entry name" value="HIS_KIN"/>
    <property type="match status" value="1"/>
</dbReference>
<dbReference type="InterPro" id="IPR050640">
    <property type="entry name" value="Bact_2-comp_sensor_kinase"/>
</dbReference>
<feature type="transmembrane region" description="Helical" evidence="3">
    <location>
        <begin position="97"/>
        <end position="118"/>
    </location>
</feature>
<dbReference type="InterPro" id="IPR036890">
    <property type="entry name" value="HATPase_C_sf"/>
</dbReference>
<dbReference type="EC" id="2.7.13.3" evidence="2"/>
<evidence type="ECO:0000256" key="3">
    <source>
        <dbReference type="SAM" id="Phobius"/>
    </source>
</evidence>
<feature type="transmembrane region" description="Helical" evidence="3">
    <location>
        <begin position="138"/>
        <end position="158"/>
    </location>
</feature>
<dbReference type="AlphaFoldDB" id="A0A7Y4JRW3"/>
<keyword evidence="3" id="KW-1133">Transmembrane helix</keyword>
<dbReference type="PRINTS" id="PR00344">
    <property type="entry name" value="BCTRLSENSOR"/>
</dbReference>
<keyword evidence="5" id="KW-0418">Kinase</keyword>
<dbReference type="GO" id="GO:0000155">
    <property type="term" value="F:phosphorelay sensor kinase activity"/>
    <property type="evidence" value="ECO:0007669"/>
    <property type="project" value="InterPro"/>
</dbReference>
<dbReference type="PANTHER" id="PTHR34220:SF7">
    <property type="entry name" value="SENSOR HISTIDINE KINASE YPDA"/>
    <property type="match status" value="1"/>
</dbReference>
<dbReference type="Pfam" id="PF06580">
    <property type="entry name" value="His_kinase"/>
    <property type="match status" value="1"/>
</dbReference>
<comment type="catalytic activity">
    <reaction evidence="1">
        <text>ATP + protein L-histidine = ADP + protein N-phospho-L-histidine.</text>
        <dbReference type="EC" id="2.7.13.3"/>
    </reaction>
</comment>
<dbReference type="Gene3D" id="3.30.565.10">
    <property type="entry name" value="Histidine kinase-like ATPase, C-terminal domain"/>
    <property type="match status" value="1"/>
</dbReference>
<gene>
    <name evidence="5" type="ORF">HNS30_08650</name>
</gene>
<evidence type="ECO:0000313" key="6">
    <source>
        <dbReference type="Proteomes" id="UP000528460"/>
    </source>
</evidence>
<feature type="domain" description="Histidine kinase" evidence="4">
    <location>
        <begin position="193"/>
        <end position="378"/>
    </location>
</feature>
<dbReference type="Pfam" id="PF02518">
    <property type="entry name" value="HATPase_c"/>
    <property type="match status" value="1"/>
</dbReference>
<reference evidence="5 6" key="1">
    <citation type="submission" date="2020-05" db="EMBL/GenBank/DDBJ databases">
        <authorList>
            <person name="Whitworth D."/>
        </authorList>
    </citation>
    <scope>NUCLEOTIDE SEQUENCE [LARGE SCALE GENOMIC DNA]</scope>
    <source>
        <strain evidence="5 6">CA046A</strain>
    </source>
</reference>
<name>A0A7Y4JRW3_9BACT</name>
<proteinExistence type="predicted"/>
<dbReference type="RefSeq" id="WP_171413306.1">
    <property type="nucleotide sequence ID" value="NZ_JABFJW010000047.1"/>
</dbReference>
<evidence type="ECO:0000313" key="5">
    <source>
        <dbReference type="EMBL" id="NOK09097.1"/>
    </source>
</evidence>
<accession>A0A7Y4JRW3</accession>
<dbReference type="InterPro" id="IPR003594">
    <property type="entry name" value="HATPase_dom"/>
</dbReference>
<keyword evidence="3" id="KW-0812">Transmembrane</keyword>
<keyword evidence="5" id="KW-0808">Transferase</keyword>
<dbReference type="InterPro" id="IPR010559">
    <property type="entry name" value="Sig_transdc_His_kin_internal"/>
</dbReference>
<organism evidence="5 6">
    <name type="scientific">Corallococcus exercitus</name>
    <dbReference type="NCBI Taxonomy" id="2316736"/>
    <lineage>
        <taxon>Bacteria</taxon>
        <taxon>Pseudomonadati</taxon>
        <taxon>Myxococcota</taxon>
        <taxon>Myxococcia</taxon>
        <taxon>Myxococcales</taxon>
        <taxon>Cystobacterineae</taxon>
        <taxon>Myxococcaceae</taxon>
        <taxon>Corallococcus</taxon>
    </lineage>
</organism>
<evidence type="ECO:0000259" key="4">
    <source>
        <dbReference type="PROSITE" id="PS50109"/>
    </source>
</evidence>
<dbReference type="GO" id="GO:0016020">
    <property type="term" value="C:membrane"/>
    <property type="evidence" value="ECO:0007669"/>
    <property type="project" value="InterPro"/>
</dbReference>
<evidence type="ECO:0000256" key="2">
    <source>
        <dbReference type="ARBA" id="ARBA00012438"/>
    </source>
</evidence>
<dbReference type="InterPro" id="IPR005467">
    <property type="entry name" value="His_kinase_dom"/>
</dbReference>
<keyword evidence="3" id="KW-0472">Membrane</keyword>
<sequence length="388" mass="42310">MKSAAPAGRLAGLLDSVEDAAGSAWRAWAKRAAVWSAPALFSALETYTFSRGMPEPPALWRVLAAQVPAWYVWLPLTPWLARLAAREPLSPPRPRPVLVHLAACLGVGALFAGVYAVTTAGFMPMPGRETAWAARWLQVWWGWLPMMGMAYATVLAVASATRASQRARDSERQAAALAVQLAESRLLALQTQLQPHFLFNTLNAIVVLVRERETEEAARMLVLLSDLLRQLLQQGATQEVSLRDEVAVLSRYLELQQLRFADRLRVEWAVEPDALEARVPHLVLQPLAENALRHGIGMRSAAGVLRIRARRRGDALELTVSDDGPGLPPDFDLEVASGIGLSNTRARLSQLYGEAGQLRVANAEGQGTVATVLLPWRSMPGTARVAHG</sequence>
<comment type="caution">
    <text evidence="5">The sequence shown here is derived from an EMBL/GenBank/DDBJ whole genome shotgun (WGS) entry which is preliminary data.</text>
</comment>
<dbReference type="Proteomes" id="UP000528460">
    <property type="component" value="Unassembled WGS sequence"/>
</dbReference>
<dbReference type="EMBL" id="JABFJW010000047">
    <property type="protein sequence ID" value="NOK09097.1"/>
    <property type="molecule type" value="Genomic_DNA"/>
</dbReference>
<evidence type="ECO:0000256" key="1">
    <source>
        <dbReference type="ARBA" id="ARBA00000085"/>
    </source>
</evidence>
<feature type="transmembrane region" description="Helical" evidence="3">
    <location>
        <begin position="58"/>
        <end position="76"/>
    </location>
</feature>
<dbReference type="InterPro" id="IPR004358">
    <property type="entry name" value="Sig_transdc_His_kin-like_C"/>
</dbReference>